<proteinExistence type="predicted"/>
<reference evidence="1 2" key="1">
    <citation type="journal article" date="2018" name="Front. Plant Sci.">
        <title>Red Clover (Trifolium pratense) and Zigzag Clover (T. medium) - A Picture of Genomic Similarities and Differences.</title>
        <authorList>
            <person name="Dluhosova J."/>
            <person name="Istvanek J."/>
            <person name="Nedelnik J."/>
            <person name="Repkova J."/>
        </authorList>
    </citation>
    <scope>NUCLEOTIDE SEQUENCE [LARGE SCALE GENOMIC DNA]</scope>
    <source>
        <strain evidence="2">cv. 10/8</strain>
        <tissue evidence="1">Leaf</tissue>
    </source>
</reference>
<accession>A0A392S084</accession>
<dbReference type="Proteomes" id="UP000265520">
    <property type="component" value="Unassembled WGS sequence"/>
</dbReference>
<dbReference type="AlphaFoldDB" id="A0A392S084"/>
<comment type="caution">
    <text evidence="1">The sequence shown here is derived from an EMBL/GenBank/DDBJ whole genome shotgun (WGS) entry which is preliminary data.</text>
</comment>
<sequence length="76" mass="8955">MYPFEEIRFEDCIWTSSEDIICEYNARLEEGEGFDQLSNYYYTELINMDLSLGGLNERVIEMKKKVSVFGSSHLQE</sequence>
<protein>
    <submittedName>
        <fullName evidence="1">Uncharacterized protein</fullName>
    </submittedName>
</protein>
<keyword evidence="2" id="KW-1185">Reference proteome</keyword>
<dbReference type="EMBL" id="LXQA010302761">
    <property type="protein sequence ID" value="MCI42293.1"/>
    <property type="molecule type" value="Genomic_DNA"/>
</dbReference>
<feature type="non-terminal residue" evidence="1">
    <location>
        <position position="76"/>
    </location>
</feature>
<name>A0A392S084_9FABA</name>
<organism evidence="1 2">
    <name type="scientific">Trifolium medium</name>
    <dbReference type="NCBI Taxonomy" id="97028"/>
    <lineage>
        <taxon>Eukaryota</taxon>
        <taxon>Viridiplantae</taxon>
        <taxon>Streptophyta</taxon>
        <taxon>Embryophyta</taxon>
        <taxon>Tracheophyta</taxon>
        <taxon>Spermatophyta</taxon>
        <taxon>Magnoliopsida</taxon>
        <taxon>eudicotyledons</taxon>
        <taxon>Gunneridae</taxon>
        <taxon>Pentapetalae</taxon>
        <taxon>rosids</taxon>
        <taxon>fabids</taxon>
        <taxon>Fabales</taxon>
        <taxon>Fabaceae</taxon>
        <taxon>Papilionoideae</taxon>
        <taxon>50 kb inversion clade</taxon>
        <taxon>NPAAA clade</taxon>
        <taxon>Hologalegina</taxon>
        <taxon>IRL clade</taxon>
        <taxon>Trifolieae</taxon>
        <taxon>Trifolium</taxon>
    </lineage>
</organism>
<evidence type="ECO:0000313" key="2">
    <source>
        <dbReference type="Proteomes" id="UP000265520"/>
    </source>
</evidence>
<evidence type="ECO:0000313" key="1">
    <source>
        <dbReference type="EMBL" id="MCI42293.1"/>
    </source>
</evidence>